<name>A0A915DIG8_9BILA</name>
<dbReference type="WBParaSite" id="jg19814">
    <property type="protein sequence ID" value="jg19814"/>
    <property type="gene ID" value="jg19814"/>
</dbReference>
<feature type="region of interest" description="Disordered" evidence="1">
    <location>
        <begin position="54"/>
        <end position="85"/>
    </location>
</feature>
<reference evidence="3" key="1">
    <citation type="submission" date="2022-11" db="UniProtKB">
        <authorList>
            <consortium name="WormBaseParasite"/>
        </authorList>
    </citation>
    <scope>IDENTIFICATION</scope>
</reference>
<proteinExistence type="predicted"/>
<accession>A0A915DIG8</accession>
<sequence>MHFKFPLILIEIGRTNCHTLTLIVPALKETQSENIRHSWAMVTEAGPVDMEVASKEDEMEEDSSSENSQNCSENSFTSIFFTPLS</sequence>
<dbReference type="AlphaFoldDB" id="A0A915DIG8"/>
<feature type="compositionally biased region" description="Polar residues" evidence="1">
    <location>
        <begin position="76"/>
        <end position="85"/>
    </location>
</feature>
<organism evidence="2 3">
    <name type="scientific">Ditylenchus dipsaci</name>
    <dbReference type="NCBI Taxonomy" id="166011"/>
    <lineage>
        <taxon>Eukaryota</taxon>
        <taxon>Metazoa</taxon>
        <taxon>Ecdysozoa</taxon>
        <taxon>Nematoda</taxon>
        <taxon>Chromadorea</taxon>
        <taxon>Rhabditida</taxon>
        <taxon>Tylenchina</taxon>
        <taxon>Tylenchomorpha</taxon>
        <taxon>Sphaerularioidea</taxon>
        <taxon>Anguinidae</taxon>
        <taxon>Anguininae</taxon>
        <taxon>Ditylenchus</taxon>
    </lineage>
</organism>
<protein>
    <submittedName>
        <fullName evidence="3">Uncharacterized protein</fullName>
    </submittedName>
</protein>
<evidence type="ECO:0000313" key="2">
    <source>
        <dbReference type="Proteomes" id="UP000887574"/>
    </source>
</evidence>
<keyword evidence="2" id="KW-1185">Reference proteome</keyword>
<evidence type="ECO:0000313" key="3">
    <source>
        <dbReference type="WBParaSite" id="jg19814"/>
    </source>
</evidence>
<dbReference type="Proteomes" id="UP000887574">
    <property type="component" value="Unplaced"/>
</dbReference>
<feature type="compositionally biased region" description="Low complexity" evidence="1">
    <location>
        <begin position="65"/>
        <end position="75"/>
    </location>
</feature>
<evidence type="ECO:0000256" key="1">
    <source>
        <dbReference type="SAM" id="MobiDB-lite"/>
    </source>
</evidence>